<feature type="compositionally biased region" description="Polar residues" evidence="6">
    <location>
        <begin position="171"/>
        <end position="182"/>
    </location>
</feature>
<dbReference type="PANTHER" id="PTHR12146">
    <property type="entry name" value="40S RIBOSOMAL PROTEIN S10"/>
    <property type="match status" value="1"/>
</dbReference>
<keyword evidence="4" id="KW-0689">Ribosomal protein</keyword>
<reference evidence="8 9" key="1">
    <citation type="journal article" date="2019" name="J. Hered.">
        <title>An Improved Genome Assembly for Drosophila navojoa, the Basal Species in the mojavensis Cluster.</title>
        <authorList>
            <person name="Vanderlinde T."/>
            <person name="Dupim E.G."/>
            <person name="Nazario-Yepiz N.O."/>
            <person name="Carvalho A.B."/>
        </authorList>
    </citation>
    <scope>NUCLEOTIDE SEQUENCE [LARGE SCALE GENOMIC DNA]</scope>
    <source>
        <strain evidence="8">Navoj_Jal97</strain>
        <tissue evidence="8">Whole organism</tissue>
    </source>
</reference>
<gene>
    <name evidence="8" type="ORF">AWZ03_007618</name>
</gene>
<comment type="subcellular location">
    <subcellularLocation>
        <location evidence="1">Cytoplasm</location>
    </subcellularLocation>
</comment>
<feature type="compositionally biased region" description="Basic and acidic residues" evidence="6">
    <location>
        <begin position="107"/>
        <end position="143"/>
    </location>
</feature>
<sequence length="295" mass="34497">MFMRKEDRDAIYTVLFRSGVMFAERAPQKMHPEEELKHLTNLRVIKAMQSLKSRGYVSEQSAWRHYYWCLNNEGIEYLRGYLHMPTEVVPTTLQRRNEPVRMSRTSEVPRSRGAREGKERDRDRDRDDRTIYRRSERPMDSDKTGNVGAGNASVEFRGGFGPSEPGRVELSQGQPLASQPASQPGRRFRFDNKQIRLQQQQQQQQQQQLKQLHRCIGVSRPRARHRHHQATMLTATRQRHQCNQLRVERQRRLWLGQHRAEHRGAAAAAAEPLLLDLDVNMDMDIRCQSSHSARP</sequence>
<evidence type="ECO:0000313" key="9">
    <source>
        <dbReference type="Proteomes" id="UP000295192"/>
    </source>
</evidence>
<feature type="region of interest" description="Disordered" evidence="6">
    <location>
        <begin position="93"/>
        <end position="186"/>
    </location>
</feature>
<evidence type="ECO:0000259" key="7">
    <source>
        <dbReference type="Pfam" id="PF03501"/>
    </source>
</evidence>
<dbReference type="InterPro" id="IPR005326">
    <property type="entry name" value="Plectin_eS10_N"/>
</dbReference>
<feature type="domain" description="Plectin/eS10 N-terminal" evidence="7">
    <location>
        <begin position="3"/>
        <end position="96"/>
    </location>
</feature>
<dbReference type="STRING" id="7232.A0A484BAY0"/>
<dbReference type="PANTHER" id="PTHR12146:SF0">
    <property type="entry name" value="RIBOSOMAL PROTEIN S10"/>
    <property type="match status" value="1"/>
</dbReference>
<dbReference type="InterPro" id="IPR037447">
    <property type="entry name" value="Ribosomal_eS10"/>
</dbReference>
<name>A0A484BAY0_DRONA</name>
<evidence type="ECO:0000256" key="2">
    <source>
        <dbReference type="ARBA" id="ARBA00007278"/>
    </source>
</evidence>
<dbReference type="OrthoDB" id="5211809at2759"/>
<dbReference type="GO" id="GO:0022627">
    <property type="term" value="C:cytosolic small ribosomal subunit"/>
    <property type="evidence" value="ECO:0007669"/>
    <property type="project" value="TreeGrafter"/>
</dbReference>
<comment type="caution">
    <text evidence="8">The sequence shown here is derived from an EMBL/GenBank/DDBJ whole genome shotgun (WGS) entry which is preliminary data.</text>
</comment>
<organism evidence="8 9">
    <name type="scientific">Drosophila navojoa</name>
    <name type="common">Fruit fly</name>
    <dbReference type="NCBI Taxonomy" id="7232"/>
    <lineage>
        <taxon>Eukaryota</taxon>
        <taxon>Metazoa</taxon>
        <taxon>Ecdysozoa</taxon>
        <taxon>Arthropoda</taxon>
        <taxon>Hexapoda</taxon>
        <taxon>Insecta</taxon>
        <taxon>Pterygota</taxon>
        <taxon>Neoptera</taxon>
        <taxon>Endopterygota</taxon>
        <taxon>Diptera</taxon>
        <taxon>Brachycera</taxon>
        <taxon>Muscomorpha</taxon>
        <taxon>Ephydroidea</taxon>
        <taxon>Drosophilidae</taxon>
        <taxon>Drosophila</taxon>
    </lineage>
</organism>
<dbReference type="Gene3D" id="1.10.10.10">
    <property type="entry name" value="Winged helix-like DNA-binding domain superfamily/Winged helix DNA-binding domain"/>
    <property type="match status" value="1"/>
</dbReference>
<evidence type="ECO:0000256" key="6">
    <source>
        <dbReference type="SAM" id="MobiDB-lite"/>
    </source>
</evidence>
<evidence type="ECO:0000256" key="5">
    <source>
        <dbReference type="ARBA" id="ARBA00023274"/>
    </source>
</evidence>
<keyword evidence="3" id="KW-0963">Cytoplasm</keyword>
<dbReference type="GO" id="GO:0003723">
    <property type="term" value="F:RNA binding"/>
    <property type="evidence" value="ECO:0007669"/>
    <property type="project" value="TreeGrafter"/>
</dbReference>
<proteinExistence type="inferred from homology"/>
<keyword evidence="9" id="KW-1185">Reference proteome</keyword>
<dbReference type="InterPro" id="IPR036388">
    <property type="entry name" value="WH-like_DNA-bd_sf"/>
</dbReference>
<evidence type="ECO:0000256" key="1">
    <source>
        <dbReference type="ARBA" id="ARBA00004496"/>
    </source>
</evidence>
<dbReference type="EMBL" id="LSRL02000068">
    <property type="protein sequence ID" value="TDG45898.1"/>
    <property type="molecule type" value="Genomic_DNA"/>
</dbReference>
<dbReference type="GO" id="GO:0003735">
    <property type="term" value="F:structural constituent of ribosome"/>
    <property type="evidence" value="ECO:0007669"/>
    <property type="project" value="TreeGrafter"/>
</dbReference>
<protein>
    <recommendedName>
        <fullName evidence="7">Plectin/eS10 N-terminal domain-containing protein</fullName>
    </recommendedName>
</protein>
<keyword evidence="5" id="KW-0687">Ribonucleoprotein</keyword>
<comment type="similarity">
    <text evidence="2">Belongs to the eukaryotic ribosomal protein eS10 family.</text>
</comment>
<accession>A0A484BAY0</accession>
<dbReference type="Proteomes" id="UP000295192">
    <property type="component" value="Unassembled WGS sequence"/>
</dbReference>
<evidence type="ECO:0000256" key="4">
    <source>
        <dbReference type="ARBA" id="ARBA00022980"/>
    </source>
</evidence>
<dbReference type="AlphaFoldDB" id="A0A484BAY0"/>
<evidence type="ECO:0000313" key="8">
    <source>
        <dbReference type="EMBL" id="TDG45898.1"/>
    </source>
</evidence>
<dbReference type="Pfam" id="PF03501">
    <property type="entry name" value="S10_plectin"/>
    <property type="match status" value="1"/>
</dbReference>
<evidence type="ECO:0000256" key="3">
    <source>
        <dbReference type="ARBA" id="ARBA00022490"/>
    </source>
</evidence>